<proteinExistence type="predicted"/>
<dbReference type="KEGG" id="spar:SPRG_18422"/>
<keyword evidence="1" id="KW-1133">Transmembrane helix</keyword>
<dbReference type="EMBL" id="KK584375">
    <property type="protein sequence ID" value="KDO16041.1"/>
    <property type="molecule type" value="Genomic_DNA"/>
</dbReference>
<dbReference type="Proteomes" id="UP000030745">
    <property type="component" value="Unassembled WGS sequence"/>
</dbReference>
<evidence type="ECO:0000313" key="3">
    <source>
        <dbReference type="Proteomes" id="UP000030745"/>
    </source>
</evidence>
<dbReference type="GeneID" id="24139947"/>
<keyword evidence="3" id="KW-1185">Reference proteome</keyword>
<protein>
    <submittedName>
        <fullName evidence="2">Uncharacterized protein</fullName>
    </submittedName>
</protein>
<feature type="non-terminal residue" evidence="2">
    <location>
        <position position="1"/>
    </location>
</feature>
<keyword evidence="1" id="KW-0812">Transmembrane</keyword>
<dbReference type="VEuPathDB" id="FungiDB:SPRG_18422"/>
<name>A0A067BNX3_SAPPC</name>
<reference evidence="2 3" key="1">
    <citation type="journal article" date="2013" name="PLoS Genet.">
        <title>Distinctive expansion of potential virulence genes in the genome of the oomycete fish pathogen Saprolegnia parasitica.</title>
        <authorList>
            <person name="Jiang R.H."/>
            <person name="de Bruijn I."/>
            <person name="Haas B.J."/>
            <person name="Belmonte R."/>
            <person name="Lobach L."/>
            <person name="Christie J."/>
            <person name="van den Ackerveken G."/>
            <person name="Bottin A."/>
            <person name="Bulone V."/>
            <person name="Diaz-Moreno S.M."/>
            <person name="Dumas B."/>
            <person name="Fan L."/>
            <person name="Gaulin E."/>
            <person name="Govers F."/>
            <person name="Grenville-Briggs L.J."/>
            <person name="Horner N.R."/>
            <person name="Levin J.Z."/>
            <person name="Mammella M."/>
            <person name="Meijer H.J."/>
            <person name="Morris P."/>
            <person name="Nusbaum C."/>
            <person name="Oome S."/>
            <person name="Phillips A.J."/>
            <person name="van Rooyen D."/>
            <person name="Rzeszutek E."/>
            <person name="Saraiva M."/>
            <person name="Secombes C.J."/>
            <person name="Seidl M.F."/>
            <person name="Snel B."/>
            <person name="Stassen J.H."/>
            <person name="Sykes S."/>
            <person name="Tripathy S."/>
            <person name="van den Berg H."/>
            <person name="Vega-Arreguin J.C."/>
            <person name="Wawra S."/>
            <person name="Young S.K."/>
            <person name="Zeng Q."/>
            <person name="Dieguez-Uribeondo J."/>
            <person name="Russ C."/>
            <person name="Tyler B.M."/>
            <person name="van West P."/>
        </authorList>
    </citation>
    <scope>NUCLEOTIDE SEQUENCE [LARGE SCALE GENOMIC DNA]</scope>
    <source>
        <strain evidence="2 3">CBS 223.65</strain>
    </source>
</reference>
<dbReference type="OrthoDB" id="417078at2759"/>
<gene>
    <name evidence="2" type="ORF">SPRG_18422</name>
</gene>
<evidence type="ECO:0000313" key="2">
    <source>
        <dbReference type="EMBL" id="KDO16041.1"/>
    </source>
</evidence>
<organism evidence="2 3">
    <name type="scientific">Saprolegnia parasitica (strain CBS 223.65)</name>
    <dbReference type="NCBI Taxonomy" id="695850"/>
    <lineage>
        <taxon>Eukaryota</taxon>
        <taxon>Sar</taxon>
        <taxon>Stramenopiles</taxon>
        <taxon>Oomycota</taxon>
        <taxon>Saprolegniomycetes</taxon>
        <taxon>Saprolegniales</taxon>
        <taxon>Saprolegniaceae</taxon>
        <taxon>Saprolegnia</taxon>
    </lineage>
</organism>
<feature type="transmembrane region" description="Helical" evidence="1">
    <location>
        <begin position="12"/>
        <end position="41"/>
    </location>
</feature>
<accession>A0A067BNX3</accession>
<evidence type="ECO:0000256" key="1">
    <source>
        <dbReference type="SAM" id="Phobius"/>
    </source>
</evidence>
<keyword evidence="1" id="KW-0472">Membrane</keyword>
<dbReference type="RefSeq" id="XP_012213249.1">
    <property type="nucleotide sequence ID" value="XM_012357859.1"/>
</dbReference>
<sequence>IWAFIPSTVWSIFTWIAYFNSFFGLSTFGTLKLLTTVIAILEGVMFYSC</sequence>
<dbReference type="AlphaFoldDB" id="A0A067BNX3"/>